<name>A0A151A129_9STAP</name>
<accession>A0A151A129</accession>
<dbReference type="RefSeq" id="WP_061855626.1">
    <property type="nucleotide sequence ID" value="NZ_JADIIQ010000003.1"/>
</dbReference>
<evidence type="ECO:0000313" key="2">
    <source>
        <dbReference type="EMBL" id="KYH13121.1"/>
    </source>
</evidence>
<dbReference type="Proteomes" id="UP000075418">
    <property type="component" value="Unassembled WGS sequence"/>
</dbReference>
<reference evidence="2 3" key="1">
    <citation type="submission" date="2016-02" db="EMBL/GenBank/DDBJ databases">
        <title>Draft genome sequence of hydrocarbon degrading Staphylococcus saprophyticus Strain CNV2, isolated from crude-oil contaminated soil from Noonmati Oil Refinery, Guwahati, Assam, India.</title>
        <authorList>
            <person name="Mukherjee A."/>
            <person name="Chettri B."/>
            <person name="Langpoklakpam J."/>
            <person name="Singh A.K."/>
            <person name="Chattopadhyay D.J."/>
        </authorList>
    </citation>
    <scope>NUCLEOTIDE SEQUENCE [LARGE SCALE GENOMIC DNA]</scope>
    <source>
        <strain evidence="2 3">CNV2</strain>
    </source>
</reference>
<dbReference type="AlphaFoldDB" id="A0A151A129"/>
<evidence type="ECO:0000313" key="3">
    <source>
        <dbReference type="Proteomes" id="UP000075418"/>
    </source>
</evidence>
<sequence>MFKISLFDNKKMMERFVILQVAIVMMTILISYKIAYLYTHIIEQDILFNIIYGILGLVGVVIIHELIHNILFRVFAKNTAKPSYRYHYGLISTHMPETYYKKWQYILIMLAPLFVLTSLLIVAFTFLSYSSIIFISSFHIGYCLFDLYFTIGLLNNNVKYVENTEQGIYYYTQSPAKMHTEPK</sequence>
<feature type="transmembrane region" description="Helical" evidence="1">
    <location>
        <begin position="132"/>
        <end position="154"/>
    </location>
</feature>
<comment type="caution">
    <text evidence="2">The sequence shown here is derived from an EMBL/GenBank/DDBJ whole genome shotgun (WGS) entry which is preliminary data.</text>
</comment>
<feature type="transmembrane region" description="Helical" evidence="1">
    <location>
        <begin position="105"/>
        <end position="126"/>
    </location>
</feature>
<organism evidence="2 3">
    <name type="scientific">Staphylococcus kloosii</name>
    <dbReference type="NCBI Taxonomy" id="29384"/>
    <lineage>
        <taxon>Bacteria</taxon>
        <taxon>Bacillati</taxon>
        <taxon>Bacillota</taxon>
        <taxon>Bacilli</taxon>
        <taxon>Bacillales</taxon>
        <taxon>Staphylococcaceae</taxon>
        <taxon>Staphylococcus</taxon>
    </lineage>
</organism>
<gene>
    <name evidence="2" type="ORF">A0131_12430</name>
</gene>
<keyword evidence="1" id="KW-1133">Transmembrane helix</keyword>
<evidence type="ECO:0000256" key="1">
    <source>
        <dbReference type="SAM" id="Phobius"/>
    </source>
</evidence>
<dbReference type="InterPro" id="IPR021683">
    <property type="entry name" value="DUF3267"/>
</dbReference>
<dbReference type="Pfam" id="PF11667">
    <property type="entry name" value="DUF3267"/>
    <property type="match status" value="1"/>
</dbReference>
<protein>
    <submittedName>
        <fullName evidence="2">Permease</fullName>
    </submittedName>
</protein>
<keyword evidence="1" id="KW-0812">Transmembrane</keyword>
<feature type="transmembrane region" description="Helical" evidence="1">
    <location>
        <begin position="46"/>
        <end position="67"/>
    </location>
</feature>
<dbReference type="EMBL" id="LUGM01000004">
    <property type="protein sequence ID" value="KYH13121.1"/>
    <property type="molecule type" value="Genomic_DNA"/>
</dbReference>
<keyword evidence="1" id="KW-0472">Membrane</keyword>
<feature type="transmembrane region" description="Helical" evidence="1">
    <location>
        <begin position="12"/>
        <end position="34"/>
    </location>
</feature>
<proteinExistence type="predicted"/>